<dbReference type="InterPro" id="IPR058725">
    <property type="entry name" value="YczF"/>
</dbReference>
<proteinExistence type="predicted"/>
<organism evidence="2 3">
    <name type="scientific">Paenibacillus qinlingensis</name>
    <dbReference type="NCBI Taxonomy" id="1837343"/>
    <lineage>
        <taxon>Bacteria</taxon>
        <taxon>Bacillati</taxon>
        <taxon>Bacillota</taxon>
        <taxon>Bacilli</taxon>
        <taxon>Bacillales</taxon>
        <taxon>Paenibacillaceae</taxon>
        <taxon>Paenibacillus</taxon>
    </lineage>
</organism>
<dbReference type="EMBL" id="JAVDSB010000008">
    <property type="protein sequence ID" value="MDR6552917.1"/>
    <property type="molecule type" value="Genomic_DNA"/>
</dbReference>
<evidence type="ECO:0000256" key="1">
    <source>
        <dbReference type="SAM" id="Phobius"/>
    </source>
</evidence>
<comment type="caution">
    <text evidence="2">The sequence shown here is derived from an EMBL/GenBank/DDBJ whole genome shotgun (WGS) entry which is preliminary data.</text>
</comment>
<keyword evidence="1" id="KW-0812">Transmembrane</keyword>
<sequence>MKIVGIFVIVLVFNIVFVIEMDILLGFSLYHSLDNMMNHFRAMSAPEHVLLIFMFVFLLIAPIKLMLNKTSKQEK</sequence>
<keyword evidence="1" id="KW-1133">Transmembrane helix</keyword>
<feature type="transmembrane region" description="Helical" evidence="1">
    <location>
        <begin position="7"/>
        <end position="29"/>
    </location>
</feature>
<dbReference type="Pfam" id="PF26310">
    <property type="entry name" value="YczF"/>
    <property type="match status" value="1"/>
</dbReference>
<dbReference type="Proteomes" id="UP001267290">
    <property type="component" value="Unassembled WGS sequence"/>
</dbReference>
<accession>A0ABU1P0X9</accession>
<feature type="transmembrane region" description="Helical" evidence="1">
    <location>
        <begin position="49"/>
        <end position="67"/>
    </location>
</feature>
<name>A0ABU1P0X9_9BACL</name>
<evidence type="ECO:0000313" key="2">
    <source>
        <dbReference type="EMBL" id="MDR6552917.1"/>
    </source>
</evidence>
<keyword evidence="1" id="KW-0472">Membrane</keyword>
<protein>
    <submittedName>
        <fullName evidence="2">Uncharacterized protein</fullName>
    </submittedName>
</protein>
<keyword evidence="3" id="KW-1185">Reference proteome</keyword>
<gene>
    <name evidence="2" type="ORF">J2736_004124</name>
</gene>
<dbReference type="RefSeq" id="WP_310500408.1">
    <property type="nucleotide sequence ID" value="NZ_JAVDSB010000008.1"/>
</dbReference>
<reference evidence="2 3" key="1">
    <citation type="submission" date="2023-07" db="EMBL/GenBank/DDBJ databases">
        <title>Sorghum-associated microbial communities from plants grown in Nebraska, USA.</title>
        <authorList>
            <person name="Schachtman D."/>
        </authorList>
    </citation>
    <scope>NUCLEOTIDE SEQUENCE [LARGE SCALE GENOMIC DNA]</scope>
    <source>
        <strain evidence="2 3">CC258</strain>
    </source>
</reference>
<evidence type="ECO:0000313" key="3">
    <source>
        <dbReference type="Proteomes" id="UP001267290"/>
    </source>
</evidence>